<organism evidence="2 3">
    <name type="scientific">Symbiodinium necroappetens</name>
    <dbReference type="NCBI Taxonomy" id="1628268"/>
    <lineage>
        <taxon>Eukaryota</taxon>
        <taxon>Sar</taxon>
        <taxon>Alveolata</taxon>
        <taxon>Dinophyceae</taxon>
        <taxon>Suessiales</taxon>
        <taxon>Symbiodiniaceae</taxon>
        <taxon>Symbiodinium</taxon>
    </lineage>
</organism>
<evidence type="ECO:0000313" key="3">
    <source>
        <dbReference type="Proteomes" id="UP000601435"/>
    </source>
</evidence>
<evidence type="ECO:0000313" key="2">
    <source>
        <dbReference type="EMBL" id="CAE7448942.1"/>
    </source>
</evidence>
<reference evidence="2" key="1">
    <citation type="submission" date="2021-02" db="EMBL/GenBank/DDBJ databases">
        <authorList>
            <person name="Dougan E. K."/>
            <person name="Rhodes N."/>
            <person name="Thang M."/>
            <person name="Chan C."/>
        </authorList>
    </citation>
    <scope>NUCLEOTIDE SEQUENCE</scope>
</reference>
<proteinExistence type="predicted"/>
<gene>
    <name evidence="2" type="ORF">SNEC2469_LOCUS12417</name>
</gene>
<sequence>ALRSARQAQHWTGASGRLSRGGPTQAHDAGATEGFSLEENDLGQCQRLFGVHYPASRTAAQGIRAATGSAACRTGAATVRPSSFSVRSEMQIMLSHVRN</sequence>
<evidence type="ECO:0000256" key="1">
    <source>
        <dbReference type="SAM" id="MobiDB-lite"/>
    </source>
</evidence>
<keyword evidence="3" id="KW-1185">Reference proteome</keyword>
<dbReference type="EMBL" id="CAJNJA010019678">
    <property type="protein sequence ID" value="CAE7448942.1"/>
    <property type="molecule type" value="Genomic_DNA"/>
</dbReference>
<comment type="caution">
    <text evidence="2">The sequence shown here is derived from an EMBL/GenBank/DDBJ whole genome shotgun (WGS) entry which is preliminary data.</text>
</comment>
<name>A0A812RMR2_9DINO</name>
<dbReference type="Proteomes" id="UP000601435">
    <property type="component" value="Unassembled WGS sequence"/>
</dbReference>
<accession>A0A812RMR2</accession>
<feature type="region of interest" description="Disordered" evidence="1">
    <location>
        <begin position="1"/>
        <end position="32"/>
    </location>
</feature>
<protein>
    <submittedName>
        <fullName evidence="2">Uncharacterized protein</fullName>
    </submittedName>
</protein>
<feature type="non-terminal residue" evidence="2">
    <location>
        <position position="1"/>
    </location>
</feature>
<dbReference type="AlphaFoldDB" id="A0A812RMR2"/>
<feature type="compositionally biased region" description="Polar residues" evidence="1">
    <location>
        <begin position="1"/>
        <end position="12"/>
    </location>
</feature>